<organism evidence="1 2">
    <name type="scientific">Fusarium oxysporum f. sp. cepae</name>
    <dbReference type="NCBI Taxonomy" id="396571"/>
    <lineage>
        <taxon>Eukaryota</taxon>
        <taxon>Fungi</taxon>
        <taxon>Dikarya</taxon>
        <taxon>Ascomycota</taxon>
        <taxon>Pezizomycotina</taxon>
        <taxon>Sordariomycetes</taxon>
        <taxon>Hypocreomycetidae</taxon>
        <taxon>Hypocreales</taxon>
        <taxon>Nectriaceae</taxon>
        <taxon>Fusarium</taxon>
        <taxon>Fusarium oxysporum species complex</taxon>
    </lineage>
</organism>
<sequence>MHDMTLELCSDYLACCYLFQDSFAYIKGIISICVKTPARENLVRQFLDLMRIAKSSSMGQSAINLLLDFHLLEAAEVNTDETSVLPYTSAQDRMLFHAYLSGIYVLVQGLEHIAE</sequence>
<dbReference type="AlphaFoldDB" id="A0A3L6MXR3"/>
<gene>
    <name evidence="1" type="ORF">BFJ65_g15681</name>
</gene>
<dbReference type="EMBL" id="MRCU01000012">
    <property type="protein sequence ID" value="RKK09229.1"/>
    <property type="molecule type" value="Genomic_DNA"/>
</dbReference>
<protein>
    <submittedName>
        <fullName evidence="1">Uncharacterized protein</fullName>
    </submittedName>
</protein>
<name>A0A3L6MXR3_FUSOX</name>
<comment type="caution">
    <text evidence="1">The sequence shown here is derived from an EMBL/GenBank/DDBJ whole genome shotgun (WGS) entry which is preliminary data.</text>
</comment>
<reference evidence="1 2" key="1">
    <citation type="journal article" date="2018" name="Sci. Rep.">
        <title>Characterisation of pathogen-specific regions and novel effector candidates in Fusarium oxysporum f. sp. cepae.</title>
        <authorList>
            <person name="Armitage A.D."/>
            <person name="Taylor A."/>
            <person name="Sobczyk M.K."/>
            <person name="Baxter L."/>
            <person name="Greenfield B.P."/>
            <person name="Bates H.J."/>
            <person name="Wilson F."/>
            <person name="Jackson A.C."/>
            <person name="Ott S."/>
            <person name="Harrison R.J."/>
            <person name="Clarkson J.P."/>
        </authorList>
    </citation>
    <scope>NUCLEOTIDE SEQUENCE [LARGE SCALE GENOMIC DNA]</scope>
    <source>
        <strain evidence="1 2">FoC_Fus2</strain>
    </source>
</reference>
<accession>A0A3L6MXR3</accession>
<dbReference type="Proteomes" id="UP000270866">
    <property type="component" value="Unassembled WGS sequence"/>
</dbReference>
<proteinExistence type="predicted"/>
<evidence type="ECO:0000313" key="1">
    <source>
        <dbReference type="EMBL" id="RKK09229.1"/>
    </source>
</evidence>
<evidence type="ECO:0000313" key="2">
    <source>
        <dbReference type="Proteomes" id="UP000270866"/>
    </source>
</evidence>